<reference evidence="3" key="1">
    <citation type="submission" date="2018-11" db="EMBL/GenBank/DDBJ databases">
        <title>Complete genome sequence of Paenibacillus sp. ML311-T8.</title>
        <authorList>
            <person name="Nam Y.-D."/>
            <person name="Kang J."/>
            <person name="Chung W.-H."/>
            <person name="Park Y.S."/>
        </authorList>
    </citation>
    <scope>NUCLEOTIDE SEQUENCE [LARGE SCALE GENOMIC DNA]</scope>
    <source>
        <strain evidence="3">ML311-T8</strain>
    </source>
</reference>
<dbReference type="InterPro" id="IPR012338">
    <property type="entry name" value="Beta-lactam/transpept-like"/>
</dbReference>
<dbReference type="InterPro" id="IPR001466">
    <property type="entry name" value="Beta-lactam-related"/>
</dbReference>
<keyword evidence="3" id="KW-1185">Reference proteome</keyword>
<feature type="domain" description="Beta-lactamase-related" evidence="1">
    <location>
        <begin position="28"/>
        <end position="307"/>
    </location>
</feature>
<dbReference type="PANTHER" id="PTHR43283">
    <property type="entry name" value="BETA-LACTAMASE-RELATED"/>
    <property type="match status" value="1"/>
</dbReference>
<dbReference type="OrthoDB" id="2356735at2"/>
<evidence type="ECO:0000313" key="2">
    <source>
        <dbReference type="EMBL" id="QGQ93862.1"/>
    </source>
</evidence>
<gene>
    <name evidence="2" type="ORF">EHS13_02545</name>
</gene>
<dbReference type="PANTHER" id="PTHR43283:SF7">
    <property type="entry name" value="BETA-LACTAMASE-RELATED DOMAIN-CONTAINING PROTEIN"/>
    <property type="match status" value="1"/>
</dbReference>
<dbReference type="Proteomes" id="UP000426246">
    <property type="component" value="Chromosome"/>
</dbReference>
<dbReference type="RefSeq" id="WP_155698861.1">
    <property type="nucleotide sequence ID" value="NZ_CP034235.1"/>
</dbReference>
<name>A0A6B8REG7_9BACL</name>
<dbReference type="KEGG" id="ppsc:EHS13_02545"/>
<organism evidence="2 3">
    <name type="scientific">Paenibacillus psychroresistens</name>
    <dbReference type="NCBI Taxonomy" id="1778678"/>
    <lineage>
        <taxon>Bacteria</taxon>
        <taxon>Bacillati</taxon>
        <taxon>Bacillota</taxon>
        <taxon>Bacilli</taxon>
        <taxon>Bacillales</taxon>
        <taxon>Paenibacillaceae</taxon>
        <taxon>Paenibacillus</taxon>
    </lineage>
</organism>
<dbReference type="Pfam" id="PF00144">
    <property type="entry name" value="Beta-lactamase"/>
    <property type="match status" value="1"/>
</dbReference>
<dbReference type="AlphaFoldDB" id="A0A6B8REG7"/>
<dbReference type="Gene3D" id="3.40.710.10">
    <property type="entry name" value="DD-peptidase/beta-lactamase superfamily"/>
    <property type="match status" value="1"/>
</dbReference>
<protein>
    <submittedName>
        <fullName evidence="2">Class A beta-lactamase-related serine hydrolase</fullName>
    </submittedName>
</protein>
<dbReference type="GO" id="GO:0016787">
    <property type="term" value="F:hydrolase activity"/>
    <property type="evidence" value="ECO:0007669"/>
    <property type="project" value="UniProtKB-KW"/>
</dbReference>
<dbReference type="SUPFAM" id="SSF56601">
    <property type="entry name" value="beta-lactamase/transpeptidase-like"/>
    <property type="match status" value="1"/>
</dbReference>
<evidence type="ECO:0000313" key="3">
    <source>
        <dbReference type="Proteomes" id="UP000426246"/>
    </source>
</evidence>
<dbReference type="EMBL" id="CP034235">
    <property type="protein sequence ID" value="QGQ93862.1"/>
    <property type="molecule type" value="Genomic_DNA"/>
</dbReference>
<accession>A0A6B8REG7</accession>
<proteinExistence type="predicted"/>
<keyword evidence="2" id="KW-0378">Hydrolase</keyword>
<evidence type="ECO:0000259" key="1">
    <source>
        <dbReference type="Pfam" id="PF00144"/>
    </source>
</evidence>
<sequence>MEVNISNEIYKELNQYVLGVKNLLSASAASTFIIHNDCIVNEWYTGIHDITETGRLVDAESKFNIASTRKTYLGFAISLALHEGRIKSINDYVTEYLDDLNKDLMGTTTIRHLLTHTHGLQGHNKRVFSPGTDWQYNNAGVNLLIKIIHKVFDKPLASVMEERLFSPYGFTQTAWVKEKNDKLIWLDEDYIGNQGSDANLFVSTKELALWGYIHLTKGKYMGRQILPSSIFEQAVEIVTPSHLDEILPRNGFFWWVQDKARAMSELGSEVPVGSYQSLGFYGNAVLVIPEYNAVAVRMLNQIAPNPPEYDYIKDIQNFGDIVCKCILLHKSIMKSRD</sequence>
<dbReference type="InterPro" id="IPR050789">
    <property type="entry name" value="Diverse_Enzym_Activities"/>
</dbReference>